<dbReference type="PROSITE" id="PS51192">
    <property type="entry name" value="HELICASE_ATP_BIND_1"/>
    <property type="match status" value="1"/>
</dbReference>
<dbReference type="PANTHER" id="PTHR14025:SF20">
    <property type="entry name" value="FANCONI ANEMIA GROUP M PROTEIN"/>
    <property type="match status" value="1"/>
</dbReference>
<dbReference type="InterPro" id="IPR011335">
    <property type="entry name" value="Restrct_endonuc-II-like"/>
</dbReference>
<sequence>MAATDDGQAYVDHPLLEPGFIEQRRYQLQLAADARESHTLVCLPTGLGKTTVSLLVTADRLHEVGGTALFLAPTKPLVQQHADFYREALSIPDDEITVFTGEVRPDDRAALWAESRIVIATPQVVENDLIGGRISLSDVTHLTFDECHRATGDYAYVYIAERYHADAEAPLVTGMSASPGGDEEAILTVCENLGLSEVAVMTEDDADVADYTHDTEVEWERVTLPEPVLEIRDAINEVITDRLSQLKDLGVTNKTSPDLSQRDLNSMRGQLQDLIDADQSEGYEGMSIHAEVMKLRRAVELAETQSVESLRRYFERQRNAARASGAPKASQRLVSEPKVREAMRKAEAFDDLHPKFRQTRVLLAQTLGIGGGERVIVFTESRDTAEALTDFLSESFDTRRFVGQGDKEGSDGMTQTEQGETLDAFRNGEFEVLVSTSVAEEGLDVPEVDLVLFYEPVPTAIRSIQRKGRTGRQDEGRVIVLMAEDTRDEAFFWISRRREQEMEDELKELKGVADEVEAELDDSQTALDSFDGAASADVETNGDTATEADGGAAAQPGLADFGTATEDGDAEATDENGDAETDDAVVATAGTEEDDEVEIVVDQRELDSAIARDLSTREGMATRLETLAVGDYVVSDRVAIERKTVSDFLDTLTGGDRSLFEQVGDLSRHYARPVVLIEGDGLYEERNVHPDAIRGALASLTVDFGVSVLRTEDEGDTADLLAVLAGREQTTRDRAVSVHGEKSSKTLAEQQEYVVGAIADIGPVTARSLLEHFGSVEAVMTAREEDLLAVDGVGEVTADRIRDVVGSEYR</sequence>
<dbReference type="KEGG" id="haq:DU484_02470"/>
<keyword evidence="3" id="KW-0378">Hydrolase</keyword>
<evidence type="ECO:0000256" key="5">
    <source>
        <dbReference type="ARBA" id="ARBA00022840"/>
    </source>
</evidence>
<dbReference type="InterPro" id="IPR011545">
    <property type="entry name" value="DEAD/DEAH_box_helicase_dom"/>
</dbReference>
<dbReference type="SMART" id="SM00490">
    <property type="entry name" value="HELICc"/>
    <property type="match status" value="1"/>
</dbReference>
<dbReference type="Pfam" id="PF12826">
    <property type="entry name" value="HHH_2"/>
    <property type="match status" value="1"/>
</dbReference>
<dbReference type="Gene3D" id="3.40.50.10130">
    <property type="match status" value="1"/>
</dbReference>
<feature type="region of interest" description="Disordered" evidence="8">
    <location>
        <begin position="535"/>
        <end position="582"/>
    </location>
</feature>
<dbReference type="GO" id="GO:0016787">
    <property type="term" value="F:hydrolase activity"/>
    <property type="evidence" value="ECO:0007669"/>
    <property type="project" value="UniProtKB-KW"/>
</dbReference>
<dbReference type="InterPro" id="IPR027417">
    <property type="entry name" value="P-loop_NTPase"/>
</dbReference>
<feature type="compositionally biased region" description="Low complexity" evidence="8">
    <location>
        <begin position="542"/>
        <end position="554"/>
    </location>
</feature>
<dbReference type="InterPro" id="IPR041755">
    <property type="entry name" value="Hef_ID"/>
</dbReference>
<dbReference type="InterPro" id="IPR010994">
    <property type="entry name" value="RuvA_2-like"/>
</dbReference>
<dbReference type="Pfam" id="PF00271">
    <property type="entry name" value="Helicase_C"/>
    <property type="match status" value="1"/>
</dbReference>
<dbReference type="Proteomes" id="UP000252985">
    <property type="component" value="Chromosome"/>
</dbReference>
<feature type="region of interest" description="Disordered" evidence="8">
    <location>
        <begin position="318"/>
        <end position="337"/>
    </location>
</feature>
<dbReference type="InterPro" id="IPR001650">
    <property type="entry name" value="Helicase_C-like"/>
</dbReference>
<organism evidence="11 12">
    <name type="scientific">Haloplanus rubicundus</name>
    <dbReference type="NCBI Taxonomy" id="1547898"/>
    <lineage>
        <taxon>Archaea</taxon>
        <taxon>Methanobacteriati</taxon>
        <taxon>Methanobacteriota</taxon>
        <taxon>Stenosarchaea group</taxon>
        <taxon>Halobacteria</taxon>
        <taxon>Halobacteriales</taxon>
        <taxon>Haloferacaceae</taxon>
        <taxon>Haloplanus</taxon>
    </lineage>
</organism>
<evidence type="ECO:0000256" key="1">
    <source>
        <dbReference type="ARBA" id="ARBA00022741"/>
    </source>
</evidence>
<dbReference type="Pfam" id="PF00270">
    <property type="entry name" value="DEAD"/>
    <property type="match status" value="1"/>
</dbReference>
<feature type="domain" description="Helicase C-terminal" evidence="10">
    <location>
        <begin position="362"/>
        <end position="524"/>
    </location>
</feature>
<dbReference type="EMBL" id="CP031148">
    <property type="protein sequence ID" value="AXG08816.1"/>
    <property type="molecule type" value="Genomic_DNA"/>
</dbReference>
<keyword evidence="7" id="KW-0175">Coiled coil</keyword>
<dbReference type="SUPFAM" id="SSF47781">
    <property type="entry name" value="RuvA domain 2-like"/>
    <property type="match status" value="1"/>
</dbReference>
<dbReference type="SMART" id="SM00487">
    <property type="entry name" value="DEXDc"/>
    <property type="match status" value="1"/>
</dbReference>
<dbReference type="PANTHER" id="PTHR14025">
    <property type="entry name" value="FANCONI ANEMIA GROUP M FANCM FAMILY MEMBER"/>
    <property type="match status" value="1"/>
</dbReference>
<feature type="domain" description="Helicase ATP-binding" evidence="9">
    <location>
        <begin position="30"/>
        <end position="197"/>
    </location>
</feature>
<dbReference type="GO" id="GO:0004518">
    <property type="term" value="F:nuclease activity"/>
    <property type="evidence" value="ECO:0007669"/>
    <property type="project" value="InterPro"/>
</dbReference>
<dbReference type="Pfam" id="PF02732">
    <property type="entry name" value="ERCC4"/>
    <property type="match status" value="1"/>
</dbReference>
<dbReference type="GO" id="GO:0006281">
    <property type="term" value="P:DNA repair"/>
    <property type="evidence" value="ECO:0007669"/>
    <property type="project" value="UniProtKB-KW"/>
</dbReference>
<protein>
    <submittedName>
        <fullName evidence="11">Hef nuclease</fullName>
    </submittedName>
</protein>
<feature type="compositionally biased region" description="Acidic residues" evidence="8">
    <location>
        <begin position="566"/>
        <end position="582"/>
    </location>
</feature>
<reference evidence="11 12" key="1">
    <citation type="submission" date="2018-07" db="EMBL/GenBank/DDBJ databases">
        <title>Genome sequences of Haloplanus sp. CBA1112.</title>
        <authorList>
            <person name="Kim Y.B."/>
            <person name="Roh S.W."/>
        </authorList>
    </citation>
    <scope>NUCLEOTIDE SEQUENCE [LARGE SCALE GENOMIC DNA]</scope>
    <source>
        <strain evidence="11 12">CBA1112</strain>
    </source>
</reference>
<evidence type="ECO:0000256" key="2">
    <source>
        <dbReference type="ARBA" id="ARBA00022763"/>
    </source>
</evidence>
<keyword evidence="5" id="KW-0067">ATP-binding</keyword>
<gene>
    <name evidence="11" type="ORF">DU484_02470</name>
</gene>
<dbReference type="CDD" id="cd20075">
    <property type="entry name" value="XPF_nuclease_XPF_arch"/>
    <property type="match status" value="1"/>
</dbReference>
<dbReference type="InterPro" id="IPR041663">
    <property type="entry name" value="DisA/LigA_HHH"/>
</dbReference>
<evidence type="ECO:0000259" key="9">
    <source>
        <dbReference type="PROSITE" id="PS51192"/>
    </source>
</evidence>
<evidence type="ECO:0000259" key="10">
    <source>
        <dbReference type="PROSITE" id="PS51194"/>
    </source>
</evidence>
<dbReference type="GeneID" id="37285806"/>
<dbReference type="SMART" id="SM00278">
    <property type="entry name" value="HhH1"/>
    <property type="match status" value="3"/>
</dbReference>
<keyword evidence="1" id="KW-0547">Nucleotide-binding</keyword>
<dbReference type="InterPro" id="IPR006166">
    <property type="entry name" value="ERCC4_domain"/>
</dbReference>
<keyword evidence="2" id="KW-0227">DNA damage</keyword>
<dbReference type="GO" id="GO:0005524">
    <property type="term" value="F:ATP binding"/>
    <property type="evidence" value="ECO:0007669"/>
    <property type="project" value="UniProtKB-KW"/>
</dbReference>
<dbReference type="PROSITE" id="PS51194">
    <property type="entry name" value="HELICASE_CTER"/>
    <property type="match status" value="1"/>
</dbReference>
<keyword evidence="6" id="KW-0234">DNA repair</keyword>
<dbReference type="Gene3D" id="1.20.1320.20">
    <property type="entry name" value="hef helicase domain"/>
    <property type="match status" value="1"/>
</dbReference>
<evidence type="ECO:0000256" key="8">
    <source>
        <dbReference type="SAM" id="MobiDB-lite"/>
    </source>
</evidence>
<dbReference type="RefSeq" id="WP_114605026.1">
    <property type="nucleotide sequence ID" value="NZ_CP031148.1"/>
</dbReference>
<dbReference type="CDD" id="cd12089">
    <property type="entry name" value="Hef_ID"/>
    <property type="match status" value="1"/>
</dbReference>
<evidence type="ECO:0000256" key="4">
    <source>
        <dbReference type="ARBA" id="ARBA00022806"/>
    </source>
</evidence>
<evidence type="ECO:0000313" key="11">
    <source>
        <dbReference type="EMBL" id="AXG08816.1"/>
    </source>
</evidence>
<dbReference type="GO" id="GO:0004386">
    <property type="term" value="F:helicase activity"/>
    <property type="evidence" value="ECO:0007669"/>
    <property type="project" value="UniProtKB-KW"/>
</dbReference>
<dbReference type="Pfam" id="PF21210">
    <property type="entry name" value="RNA_helicase_helical"/>
    <property type="match status" value="1"/>
</dbReference>
<dbReference type="GO" id="GO:0003677">
    <property type="term" value="F:DNA binding"/>
    <property type="evidence" value="ECO:0007669"/>
    <property type="project" value="InterPro"/>
</dbReference>
<dbReference type="InterPro" id="IPR003583">
    <property type="entry name" value="Hlx-hairpin-Hlx_DNA-bd_motif"/>
</dbReference>
<proteinExistence type="predicted"/>
<evidence type="ECO:0000256" key="6">
    <source>
        <dbReference type="ARBA" id="ARBA00023204"/>
    </source>
</evidence>
<dbReference type="Gene3D" id="1.10.150.20">
    <property type="entry name" value="5' to 3' exonuclease, C-terminal subdomain"/>
    <property type="match status" value="1"/>
</dbReference>
<accession>A0A345E9E4</accession>
<dbReference type="SMART" id="SM00891">
    <property type="entry name" value="ERCC4"/>
    <property type="match status" value="1"/>
</dbReference>
<name>A0A345E9E4_9EURY</name>
<feature type="coiled-coil region" evidence="7">
    <location>
        <begin position="499"/>
        <end position="526"/>
    </location>
</feature>
<evidence type="ECO:0000313" key="12">
    <source>
        <dbReference type="Proteomes" id="UP000252985"/>
    </source>
</evidence>
<dbReference type="GO" id="GO:0140097">
    <property type="term" value="F:catalytic activity, acting on DNA"/>
    <property type="evidence" value="ECO:0007669"/>
    <property type="project" value="UniProtKB-ARBA"/>
</dbReference>
<dbReference type="NCBIfam" id="NF010337">
    <property type="entry name" value="PRK13766.1"/>
    <property type="match status" value="1"/>
</dbReference>
<dbReference type="SUPFAM" id="SSF52540">
    <property type="entry name" value="P-loop containing nucleoside triphosphate hydrolases"/>
    <property type="match status" value="1"/>
</dbReference>
<dbReference type="Gene3D" id="3.40.50.300">
    <property type="entry name" value="P-loop containing nucleotide triphosphate hydrolases"/>
    <property type="match status" value="2"/>
</dbReference>
<dbReference type="InterPro" id="IPR014001">
    <property type="entry name" value="Helicase_ATP-bd"/>
</dbReference>
<evidence type="ECO:0000256" key="3">
    <source>
        <dbReference type="ARBA" id="ARBA00022801"/>
    </source>
</evidence>
<evidence type="ECO:0000256" key="7">
    <source>
        <dbReference type="SAM" id="Coils"/>
    </source>
</evidence>
<dbReference type="SUPFAM" id="SSF52980">
    <property type="entry name" value="Restriction endonuclease-like"/>
    <property type="match status" value="1"/>
</dbReference>
<dbReference type="AlphaFoldDB" id="A0A345E9E4"/>
<keyword evidence="4" id="KW-0347">Helicase</keyword>